<evidence type="ECO:0000256" key="7">
    <source>
        <dbReference type="ARBA" id="ARBA00022833"/>
    </source>
</evidence>
<feature type="binding site" evidence="8">
    <location>
        <position position="114"/>
    </location>
    <ligand>
        <name>Zn(2+)</name>
        <dbReference type="ChEBI" id="CHEBI:29105"/>
        <note>catalytic</note>
    </ligand>
</feature>
<dbReference type="Pfam" id="PF02130">
    <property type="entry name" value="YbeY"/>
    <property type="match status" value="1"/>
</dbReference>
<evidence type="ECO:0000256" key="2">
    <source>
        <dbReference type="ARBA" id="ARBA00022517"/>
    </source>
</evidence>
<evidence type="ECO:0000256" key="1">
    <source>
        <dbReference type="ARBA" id="ARBA00010875"/>
    </source>
</evidence>
<evidence type="ECO:0000256" key="3">
    <source>
        <dbReference type="ARBA" id="ARBA00022722"/>
    </source>
</evidence>
<evidence type="ECO:0000313" key="10">
    <source>
        <dbReference type="Proteomes" id="UP000294462"/>
    </source>
</evidence>
<keyword evidence="10" id="KW-1185">Reference proteome</keyword>
<dbReference type="PANTHER" id="PTHR46986:SF1">
    <property type="entry name" value="ENDORIBONUCLEASE YBEY, CHLOROPLASTIC"/>
    <property type="match status" value="1"/>
</dbReference>
<evidence type="ECO:0000313" key="9">
    <source>
        <dbReference type="EMBL" id="VFP86975.1"/>
    </source>
</evidence>
<name>A0A451DJZ9_9GAMM</name>
<dbReference type="InterPro" id="IPR002036">
    <property type="entry name" value="YbeY"/>
</dbReference>
<gene>
    <name evidence="8 9" type="primary">ybeY</name>
    <name evidence="9" type="ORF">ERCIPSTX3056_369</name>
</gene>
<dbReference type="HAMAP" id="MF_00009">
    <property type="entry name" value="Endoribonucl_YbeY"/>
    <property type="match status" value="1"/>
</dbReference>
<comment type="cofactor">
    <cofactor evidence="8">
        <name>Zn(2+)</name>
        <dbReference type="ChEBI" id="CHEBI:29105"/>
    </cofactor>
    <text evidence="8">Binds 1 zinc ion.</text>
</comment>
<keyword evidence="3 8" id="KW-0540">Nuclease</keyword>
<dbReference type="Proteomes" id="UP000294462">
    <property type="component" value="Chromosome"/>
</dbReference>
<dbReference type="AlphaFoldDB" id="A0A451DJZ9"/>
<dbReference type="PANTHER" id="PTHR46986">
    <property type="entry name" value="ENDORIBONUCLEASE YBEY, CHLOROPLASTIC"/>
    <property type="match status" value="1"/>
</dbReference>
<evidence type="ECO:0000256" key="6">
    <source>
        <dbReference type="ARBA" id="ARBA00022801"/>
    </source>
</evidence>
<dbReference type="GO" id="GO:0004222">
    <property type="term" value="F:metalloendopeptidase activity"/>
    <property type="evidence" value="ECO:0007669"/>
    <property type="project" value="InterPro"/>
</dbReference>
<dbReference type="PROSITE" id="PS01306">
    <property type="entry name" value="UPF0054"/>
    <property type="match status" value="1"/>
</dbReference>
<evidence type="ECO:0000256" key="4">
    <source>
        <dbReference type="ARBA" id="ARBA00022723"/>
    </source>
</evidence>
<comment type="function">
    <text evidence="8">Single strand-specific metallo-endoribonuclease involved in late-stage 70S ribosome quality control and in maturation of the 3' terminus of the 16S rRNA.</text>
</comment>
<dbReference type="InterPro" id="IPR023091">
    <property type="entry name" value="MetalPrtase_cat_dom_sf_prd"/>
</dbReference>
<comment type="subcellular location">
    <subcellularLocation>
        <location evidence="8">Cytoplasm</location>
    </subcellularLocation>
</comment>
<dbReference type="SUPFAM" id="SSF55486">
    <property type="entry name" value="Metalloproteases ('zincins'), catalytic domain"/>
    <property type="match status" value="1"/>
</dbReference>
<keyword evidence="7 8" id="KW-0862">Zinc</keyword>
<evidence type="ECO:0000256" key="8">
    <source>
        <dbReference type="HAMAP-Rule" id="MF_00009"/>
    </source>
</evidence>
<dbReference type="GO" id="GO:0004521">
    <property type="term" value="F:RNA endonuclease activity"/>
    <property type="evidence" value="ECO:0007669"/>
    <property type="project" value="UniProtKB-UniRule"/>
</dbReference>
<organism evidence="9 10">
    <name type="scientific">Candidatus Erwinia haradaeae</name>
    <dbReference type="NCBI Taxonomy" id="1922217"/>
    <lineage>
        <taxon>Bacteria</taxon>
        <taxon>Pseudomonadati</taxon>
        <taxon>Pseudomonadota</taxon>
        <taxon>Gammaproteobacteria</taxon>
        <taxon>Enterobacterales</taxon>
        <taxon>Erwiniaceae</taxon>
        <taxon>Erwinia</taxon>
    </lineage>
</organism>
<dbReference type="GO" id="GO:0006364">
    <property type="term" value="P:rRNA processing"/>
    <property type="evidence" value="ECO:0007669"/>
    <property type="project" value="UniProtKB-UniRule"/>
</dbReference>
<sequence length="155" mass="17735">MNSIILDLQIACSILQGLPQESDFLRWVSAALPEYNQTKEITIRLVDEQEICTLNWIFCKKKQPTNILSFPSTVPSYVKLPLLGDLVMCRQIIELEACVQKKLLEAHWAHMTIHGSLHLLGYNHSCQYTAEKMETLETKIIMLLGYPDPYIISAE</sequence>
<evidence type="ECO:0000256" key="5">
    <source>
        <dbReference type="ARBA" id="ARBA00022759"/>
    </source>
</evidence>
<dbReference type="GO" id="GO:0005737">
    <property type="term" value="C:cytoplasm"/>
    <property type="evidence" value="ECO:0007669"/>
    <property type="project" value="UniProtKB-SubCell"/>
</dbReference>
<keyword evidence="8" id="KW-0963">Cytoplasm</keyword>
<keyword evidence="2 8" id="KW-0690">Ribosome biogenesis</keyword>
<dbReference type="Gene3D" id="3.40.390.30">
    <property type="entry name" value="Metalloproteases ('zincins'), catalytic domain"/>
    <property type="match status" value="1"/>
</dbReference>
<keyword evidence="5 8" id="KW-0255">Endonuclease</keyword>
<dbReference type="InterPro" id="IPR020549">
    <property type="entry name" value="YbeY_CS"/>
</dbReference>
<reference evidence="9 10" key="1">
    <citation type="submission" date="2019-02" db="EMBL/GenBank/DDBJ databases">
        <authorList>
            <person name="Manzano-Marin A."/>
            <person name="Manzano-Marin A."/>
        </authorList>
    </citation>
    <scope>NUCLEOTIDE SEQUENCE [LARGE SCALE GENOMIC DNA]</scope>
    <source>
        <strain evidence="9 10">ErCipseudotaxifoliae</strain>
    </source>
</reference>
<accession>A0A451DJZ9</accession>
<comment type="similarity">
    <text evidence="1 8">Belongs to the endoribonuclease YbeY family.</text>
</comment>
<keyword evidence="8" id="KW-0698">rRNA processing</keyword>
<dbReference type="EMBL" id="LR217725">
    <property type="protein sequence ID" value="VFP86975.1"/>
    <property type="molecule type" value="Genomic_DNA"/>
</dbReference>
<proteinExistence type="inferred from homology"/>
<keyword evidence="6 8" id="KW-0378">Hydrolase</keyword>
<dbReference type="KEGG" id="ehd:ERCIPSTX3056_369"/>
<dbReference type="NCBIfam" id="TIGR00043">
    <property type="entry name" value="rRNA maturation RNase YbeY"/>
    <property type="match status" value="1"/>
</dbReference>
<feature type="binding site" evidence="8">
    <location>
        <position position="118"/>
    </location>
    <ligand>
        <name>Zn(2+)</name>
        <dbReference type="ChEBI" id="CHEBI:29105"/>
        <note>catalytic</note>
    </ligand>
</feature>
<feature type="binding site" evidence="8">
    <location>
        <position position="124"/>
    </location>
    <ligand>
        <name>Zn(2+)</name>
        <dbReference type="ChEBI" id="CHEBI:29105"/>
        <note>catalytic</note>
    </ligand>
</feature>
<dbReference type="RefSeq" id="WP_072666266.1">
    <property type="nucleotide sequence ID" value="NZ_LR217725.1"/>
</dbReference>
<dbReference type="EC" id="3.1.-.-" evidence="8"/>
<dbReference type="OrthoDB" id="9807740at2"/>
<protein>
    <recommendedName>
        <fullName evidence="8">Endoribonuclease YbeY</fullName>
        <ecNumber evidence="8">3.1.-.-</ecNumber>
    </recommendedName>
</protein>
<dbReference type="GO" id="GO:0008270">
    <property type="term" value="F:zinc ion binding"/>
    <property type="evidence" value="ECO:0007669"/>
    <property type="project" value="UniProtKB-UniRule"/>
</dbReference>
<keyword evidence="4 8" id="KW-0479">Metal-binding</keyword>